<name>A0A225UV04_9STRA</name>
<proteinExistence type="predicted"/>
<comment type="caution">
    <text evidence="1">The sequence shown here is derived from an EMBL/GenBank/DDBJ whole genome shotgun (WGS) entry which is preliminary data.</text>
</comment>
<dbReference type="Proteomes" id="UP000198211">
    <property type="component" value="Unassembled WGS sequence"/>
</dbReference>
<accession>A0A225UV04</accession>
<dbReference type="EMBL" id="NBNE01011037">
    <property type="protein sequence ID" value="OWY96940.1"/>
    <property type="molecule type" value="Genomic_DNA"/>
</dbReference>
<reference evidence="2" key="1">
    <citation type="submission" date="2017-03" db="EMBL/GenBank/DDBJ databases">
        <title>Phytopthora megakarya and P. palmivora, two closely related causual agents of cacao black pod achieved similar genome size and gene model numbers by different mechanisms.</title>
        <authorList>
            <person name="Ali S."/>
            <person name="Shao J."/>
            <person name="Larry D.J."/>
            <person name="Kronmiller B."/>
            <person name="Shen D."/>
            <person name="Strem M.D."/>
            <person name="Melnick R.L."/>
            <person name="Guiltinan M.J."/>
            <person name="Tyler B.M."/>
            <person name="Meinhardt L.W."/>
            <person name="Bailey B.A."/>
        </authorList>
    </citation>
    <scope>NUCLEOTIDE SEQUENCE [LARGE SCALE GENOMIC DNA]</scope>
    <source>
        <strain evidence="2">zdho120</strain>
    </source>
</reference>
<evidence type="ECO:0000313" key="2">
    <source>
        <dbReference type="Proteomes" id="UP000198211"/>
    </source>
</evidence>
<sequence length="189" mass="20797">MCEEPPLRKINATLNTVGLSLSVTSPKVHVGVPSLITLLQSVLSAFVRRSPIKLPQGVGLIRGQTNHDYYPNERMIPEVLNHICEGNLHGNVRIQRITSPSMNVTTFLRIYSEGPGKLGTVIHDLSLPESSSVNGLIDTERICTPEFQRCDAIGTEILQQPEQYSDAEILLQASDVTQPFEMCAYAARA</sequence>
<organism evidence="1 2">
    <name type="scientific">Phytophthora megakarya</name>
    <dbReference type="NCBI Taxonomy" id="4795"/>
    <lineage>
        <taxon>Eukaryota</taxon>
        <taxon>Sar</taxon>
        <taxon>Stramenopiles</taxon>
        <taxon>Oomycota</taxon>
        <taxon>Peronosporomycetes</taxon>
        <taxon>Peronosporales</taxon>
        <taxon>Peronosporaceae</taxon>
        <taxon>Phytophthora</taxon>
    </lineage>
</organism>
<keyword evidence="2" id="KW-1185">Reference proteome</keyword>
<gene>
    <name evidence="1" type="ORF">PHMEG_00032661</name>
</gene>
<evidence type="ECO:0000313" key="1">
    <source>
        <dbReference type="EMBL" id="OWY96940.1"/>
    </source>
</evidence>
<dbReference type="AlphaFoldDB" id="A0A225UV04"/>
<protein>
    <submittedName>
        <fullName evidence="1">Uncharacterized protein</fullName>
    </submittedName>
</protein>